<dbReference type="SUPFAM" id="SSF57850">
    <property type="entry name" value="RING/U-box"/>
    <property type="match status" value="1"/>
</dbReference>
<keyword evidence="1" id="KW-0479">Metal-binding</keyword>
<evidence type="ECO:0000256" key="2">
    <source>
        <dbReference type="ARBA" id="ARBA00022771"/>
    </source>
</evidence>
<feature type="region of interest" description="Disordered" evidence="5">
    <location>
        <begin position="172"/>
        <end position="204"/>
    </location>
</feature>
<proteinExistence type="predicted"/>
<sequence length="580" mass="62195">MSTGASEAEPSEADADLSTRPNHENDAIPICPLCCDEGLTSTVAVVLSACQHRSCGACLVRWMEREESSGRDEGPTCPFCRLPIRQEDVVRILGRPFHSCGATVREATDDDEIDEFTLHWINQNTYSHMGGTSPESSDDNVSRAAAAAAAAVAVGGGGGGRTMAIAAANFDDNGNVVDGNQDGGTLGDNRDDEDMAEDEDDDESDYSYAYEDENEGRFTGFLIPTYPFETTIMTGFPPAVFAEDFAAAAVGPSPETSIANSSETVTRAAFAAASAAAVGRDQFAASKRDGFAAASTSGQSLMSMGCSGRSILSMDLGLCSQDFPGGYGSLINSGDFDYDADAYLHPEFKALQDAPLPDINAGNGMTTSEYEEPLVSLPEDQEHNPCPIVKLTAKLERCSTCESASGQSLMSMGCSGRSILSMDLGLCSQDFPGGYGSLINSGDFDYDADDDLHPEFKALQDAPLPDINAGNGMTTSEYEVPLVSLPVEPFDDDVLFGRGGFTNTHPGNITFREKALELRPWYEQSDKKERFEISKVLLESITANGYRFLERGNDGLWHEVVGNRVRRKASQALRDCVDWV</sequence>
<keyword evidence="3" id="KW-0862">Zinc</keyword>
<reference evidence="7 8" key="1">
    <citation type="submission" date="2024-10" db="EMBL/GenBank/DDBJ databases">
        <title>Updated reference genomes for cyclostephanoid diatoms.</title>
        <authorList>
            <person name="Roberts W.R."/>
            <person name="Alverson A.J."/>
        </authorList>
    </citation>
    <scope>NUCLEOTIDE SEQUENCE [LARGE SCALE GENOMIC DNA]</scope>
    <source>
        <strain evidence="7 8">AJA276-08</strain>
    </source>
</reference>
<dbReference type="Proteomes" id="UP001530315">
    <property type="component" value="Unassembled WGS sequence"/>
</dbReference>
<evidence type="ECO:0000256" key="1">
    <source>
        <dbReference type="ARBA" id="ARBA00022723"/>
    </source>
</evidence>
<feature type="compositionally biased region" description="Acidic residues" evidence="5">
    <location>
        <begin position="190"/>
        <end position="204"/>
    </location>
</feature>
<dbReference type="Pfam" id="PF00097">
    <property type="entry name" value="zf-C3HC4"/>
    <property type="match status" value="1"/>
</dbReference>
<dbReference type="InterPro" id="IPR013083">
    <property type="entry name" value="Znf_RING/FYVE/PHD"/>
</dbReference>
<dbReference type="Gene3D" id="3.30.40.10">
    <property type="entry name" value="Zinc/RING finger domain, C3HC4 (zinc finger)"/>
    <property type="match status" value="1"/>
</dbReference>
<feature type="region of interest" description="Disordered" evidence="5">
    <location>
        <begin position="1"/>
        <end position="21"/>
    </location>
</feature>
<protein>
    <recommendedName>
        <fullName evidence="6">RING-type domain-containing protein</fullName>
    </recommendedName>
</protein>
<dbReference type="InterPro" id="IPR018957">
    <property type="entry name" value="Znf_C3HC4_RING-type"/>
</dbReference>
<evidence type="ECO:0000256" key="3">
    <source>
        <dbReference type="ARBA" id="ARBA00022833"/>
    </source>
</evidence>
<evidence type="ECO:0000313" key="8">
    <source>
        <dbReference type="Proteomes" id="UP001530315"/>
    </source>
</evidence>
<dbReference type="InterPro" id="IPR001841">
    <property type="entry name" value="Znf_RING"/>
</dbReference>
<dbReference type="Pfam" id="PF20710">
    <property type="entry name" value="DUF6824"/>
    <property type="match status" value="1"/>
</dbReference>
<name>A0ABD3MJ18_9STRA</name>
<dbReference type="EMBL" id="JALLAZ020001782">
    <property type="protein sequence ID" value="KAL3764044.1"/>
    <property type="molecule type" value="Genomic_DNA"/>
</dbReference>
<dbReference type="GO" id="GO:0008270">
    <property type="term" value="F:zinc ion binding"/>
    <property type="evidence" value="ECO:0007669"/>
    <property type="project" value="UniProtKB-KW"/>
</dbReference>
<evidence type="ECO:0000313" key="7">
    <source>
        <dbReference type="EMBL" id="KAL3764044.1"/>
    </source>
</evidence>
<comment type="caution">
    <text evidence="7">The sequence shown here is derived from an EMBL/GenBank/DDBJ whole genome shotgun (WGS) entry which is preliminary data.</text>
</comment>
<evidence type="ECO:0000259" key="6">
    <source>
        <dbReference type="PROSITE" id="PS50089"/>
    </source>
</evidence>
<gene>
    <name evidence="7" type="ORF">ACHAW5_003993</name>
</gene>
<dbReference type="AlphaFoldDB" id="A0ABD3MJ18"/>
<accession>A0ABD3MJ18</accession>
<evidence type="ECO:0000256" key="4">
    <source>
        <dbReference type="PROSITE-ProRule" id="PRU00175"/>
    </source>
</evidence>
<keyword evidence="8" id="KW-1185">Reference proteome</keyword>
<dbReference type="SMART" id="SM00184">
    <property type="entry name" value="RING"/>
    <property type="match status" value="1"/>
</dbReference>
<evidence type="ECO:0000256" key="5">
    <source>
        <dbReference type="SAM" id="MobiDB-lite"/>
    </source>
</evidence>
<dbReference type="InterPro" id="IPR049227">
    <property type="entry name" value="DUF6824"/>
</dbReference>
<dbReference type="PROSITE" id="PS50089">
    <property type="entry name" value="ZF_RING_2"/>
    <property type="match status" value="1"/>
</dbReference>
<keyword evidence="2 4" id="KW-0863">Zinc-finger</keyword>
<feature type="domain" description="RING-type" evidence="6">
    <location>
        <begin position="31"/>
        <end position="81"/>
    </location>
</feature>
<organism evidence="7 8">
    <name type="scientific">Stephanodiscus triporus</name>
    <dbReference type="NCBI Taxonomy" id="2934178"/>
    <lineage>
        <taxon>Eukaryota</taxon>
        <taxon>Sar</taxon>
        <taxon>Stramenopiles</taxon>
        <taxon>Ochrophyta</taxon>
        <taxon>Bacillariophyta</taxon>
        <taxon>Coscinodiscophyceae</taxon>
        <taxon>Thalassiosirophycidae</taxon>
        <taxon>Stephanodiscales</taxon>
        <taxon>Stephanodiscaceae</taxon>
        <taxon>Stephanodiscus</taxon>
    </lineage>
</organism>